<organism evidence="3 4">
    <name type="scientific">Saguinus oedipus</name>
    <name type="common">Cotton-top tamarin</name>
    <name type="synonym">Oedipomidas oedipus</name>
    <dbReference type="NCBI Taxonomy" id="9490"/>
    <lineage>
        <taxon>Eukaryota</taxon>
        <taxon>Metazoa</taxon>
        <taxon>Chordata</taxon>
        <taxon>Craniata</taxon>
        <taxon>Vertebrata</taxon>
        <taxon>Euteleostomi</taxon>
        <taxon>Mammalia</taxon>
        <taxon>Eutheria</taxon>
        <taxon>Euarchontoglires</taxon>
        <taxon>Primates</taxon>
        <taxon>Haplorrhini</taxon>
        <taxon>Platyrrhini</taxon>
        <taxon>Cebidae</taxon>
        <taxon>Callitrichinae</taxon>
        <taxon>Saguinus</taxon>
    </lineage>
</organism>
<proteinExistence type="inferred from homology"/>
<dbReference type="EC" id="1.14.14.1" evidence="1"/>
<keyword evidence="1" id="KW-0472">Membrane</keyword>
<dbReference type="InterPro" id="IPR008070">
    <property type="entry name" value="Cyt_P450_E_grp-I_CYP2E-like"/>
</dbReference>
<keyword evidence="1" id="KW-0349">Heme</keyword>
<keyword evidence="1" id="KW-0256">Endoplasmic reticulum</keyword>
<keyword evidence="1" id="KW-0276">Fatty acid metabolism</keyword>
<keyword evidence="1" id="KW-0496">Mitochondrion</keyword>
<name>A0ABQ9UQN6_SAGOE</name>
<reference evidence="3 4" key="1">
    <citation type="submission" date="2023-05" db="EMBL/GenBank/DDBJ databases">
        <title>B98-5 Cell Line De Novo Hybrid Assembly: An Optical Mapping Approach.</title>
        <authorList>
            <person name="Kananen K."/>
            <person name="Auerbach J.A."/>
            <person name="Kautto E."/>
            <person name="Blachly J.S."/>
        </authorList>
    </citation>
    <scope>NUCLEOTIDE SEQUENCE [LARGE SCALE GENOMIC DNA]</scope>
    <source>
        <strain evidence="3">B95-8</strain>
        <tissue evidence="3">Cell line</tissue>
    </source>
</reference>
<accession>A0ABQ9UQN6</accession>
<keyword evidence="4" id="KW-1185">Reference proteome</keyword>
<feature type="signal peptide" evidence="2">
    <location>
        <begin position="1"/>
        <end position="28"/>
    </location>
</feature>
<keyword evidence="1" id="KW-0492">Microsome</keyword>
<comment type="caution">
    <text evidence="3">The sequence shown here is derived from an EMBL/GenBank/DDBJ whole genome shotgun (WGS) entry which is preliminary data.</text>
</comment>
<protein>
    <recommendedName>
        <fullName evidence="1">Cytochrome P450 2E1</fullName>
        <ecNumber evidence="1">1.14.13.n7</ecNumber>
        <ecNumber evidence="1">1.14.14.1</ecNumber>
    </recommendedName>
</protein>
<comment type="catalytic activity">
    <reaction evidence="1">
        <text>(5Z,8Z,11Z)-eicosatrienoate + reduced [NADPH--hemoprotein reductase] + O2 = 19-hydroxy-(5Z,8Z,11Z)-eicosatrienoate + oxidized [NADPH--hemoprotein reductase] + H2O + H(+)</text>
        <dbReference type="Rhea" id="RHEA:50076"/>
        <dbReference type="Rhea" id="RHEA-COMP:11964"/>
        <dbReference type="Rhea" id="RHEA-COMP:11965"/>
        <dbReference type="ChEBI" id="CHEBI:15377"/>
        <dbReference type="ChEBI" id="CHEBI:15378"/>
        <dbReference type="ChEBI" id="CHEBI:15379"/>
        <dbReference type="ChEBI" id="CHEBI:57618"/>
        <dbReference type="ChEBI" id="CHEBI:58210"/>
        <dbReference type="ChEBI" id="CHEBI:78043"/>
        <dbReference type="ChEBI" id="CHEBI:132024"/>
    </reaction>
    <physiologicalReaction direction="left-to-right" evidence="1">
        <dbReference type="Rhea" id="RHEA:50077"/>
    </physiologicalReaction>
</comment>
<comment type="catalytic activity">
    <reaction evidence="1">
        <text>an organic molecule + reduced [NADPH--hemoprotein reductase] + O2 = an alcohol + oxidized [NADPH--hemoprotein reductase] + H2O + H(+)</text>
        <dbReference type="Rhea" id="RHEA:17149"/>
        <dbReference type="Rhea" id="RHEA-COMP:11964"/>
        <dbReference type="Rhea" id="RHEA-COMP:11965"/>
        <dbReference type="ChEBI" id="CHEBI:15377"/>
        <dbReference type="ChEBI" id="CHEBI:15378"/>
        <dbReference type="ChEBI" id="CHEBI:15379"/>
        <dbReference type="ChEBI" id="CHEBI:30879"/>
        <dbReference type="ChEBI" id="CHEBI:57618"/>
        <dbReference type="ChEBI" id="CHEBI:58210"/>
        <dbReference type="ChEBI" id="CHEBI:142491"/>
    </reaction>
    <physiologicalReaction direction="left-to-right" evidence="1">
        <dbReference type="Rhea" id="RHEA:17150"/>
    </physiologicalReaction>
</comment>
<keyword evidence="1" id="KW-0479">Metal-binding</keyword>
<evidence type="ECO:0000313" key="3">
    <source>
        <dbReference type="EMBL" id="KAK2099386.1"/>
    </source>
</evidence>
<comment type="catalytic activity">
    <reaction evidence="1">
        <text>dodecanoate + reduced [NADPH--hemoprotein reductase] + O2 = 11-hydroxydodecanoate + oxidized [NADPH--hemoprotein reductase] + H2O + H(+)</text>
        <dbReference type="Rhea" id="RHEA:39751"/>
        <dbReference type="Rhea" id="RHEA-COMP:11964"/>
        <dbReference type="Rhea" id="RHEA-COMP:11965"/>
        <dbReference type="ChEBI" id="CHEBI:15377"/>
        <dbReference type="ChEBI" id="CHEBI:15378"/>
        <dbReference type="ChEBI" id="CHEBI:15379"/>
        <dbReference type="ChEBI" id="CHEBI:18262"/>
        <dbReference type="ChEBI" id="CHEBI:57618"/>
        <dbReference type="ChEBI" id="CHEBI:58210"/>
        <dbReference type="ChEBI" id="CHEBI:76628"/>
    </reaction>
    <physiologicalReaction direction="left-to-right" evidence="1">
        <dbReference type="Rhea" id="RHEA:39752"/>
    </physiologicalReaction>
</comment>
<keyword evidence="1" id="KW-0999">Mitochondrion inner membrane</keyword>
<comment type="cofactor">
    <cofactor evidence="1">
        <name>heme</name>
        <dbReference type="ChEBI" id="CHEBI:30413"/>
    </cofactor>
</comment>
<evidence type="ECO:0000313" key="4">
    <source>
        <dbReference type="Proteomes" id="UP001266305"/>
    </source>
</evidence>
<evidence type="ECO:0000256" key="1">
    <source>
        <dbReference type="RuleBase" id="RU368050"/>
    </source>
</evidence>
<comment type="pathway">
    <text evidence="1">Lipid metabolism; fatty acid metabolism.</text>
</comment>
<comment type="subcellular location">
    <subcellularLocation>
        <location evidence="1">Endoplasmic reticulum membrane</location>
        <topology evidence="1">Peripheral membrane protein</topology>
    </subcellularLocation>
    <subcellularLocation>
        <location evidence="1">Microsome membrane</location>
        <topology evidence="1">Peripheral membrane protein</topology>
    </subcellularLocation>
    <subcellularLocation>
        <location evidence="1">Mitochondrion inner membrane</location>
        <topology evidence="1">Peripheral membrane protein</topology>
    </subcellularLocation>
</comment>
<comment type="catalytic activity">
    <reaction evidence="1">
        <text>(4Z,7Z,10Z,13Z,16Z,19Z)-docosahexaenoate + reduced [NADPH--hemoprotein reductase] + O2 = 21-hydroxy-(4Z,7Z,10Z,13Z,16Z,19Z)-docosahexaenoate + oxidized [NADPH--hemoprotein reductase] + H2O + H(+)</text>
        <dbReference type="Rhea" id="RHEA:50088"/>
        <dbReference type="Rhea" id="RHEA-COMP:11964"/>
        <dbReference type="Rhea" id="RHEA-COMP:11965"/>
        <dbReference type="ChEBI" id="CHEBI:15377"/>
        <dbReference type="ChEBI" id="CHEBI:15378"/>
        <dbReference type="ChEBI" id="CHEBI:15379"/>
        <dbReference type="ChEBI" id="CHEBI:57618"/>
        <dbReference type="ChEBI" id="CHEBI:58210"/>
        <dbReference type="ChEBI" id="CHEBI:77016"/>
        <dbReference type="ChEBI" id="CHEBI:132025"/>
    </reaction>
    <physiologicalReaction direction="left-to-right" evidence="1">
        <dbReference type="Rhea" id="RHEA:50089"/>
    </physiologicalReaction>
</comment>
<gene>
    <name evidence="3" type="ORF">P7K49_024837</name>
</gene>
<evidence type="ECO:0000256" key="2">
    <source>
        <dbReference type="SAM" id="SignalP"/>
    </source>
</evidence>
<dbReference type="EMBL" id="JASSZA010000011">
    <property type="protein sequence ID" value="KAK2099386.1"/>
    <property type="molecule type" value="Genomic_DNA"/>
</dbReference>
<dbReference type="Proteomes" id="UP001266305">
    <property type="component" value="Unassembled WGS sequence"/>
</dbReference>
<feature type="chain" id="PRO_5045440508" description="Cytochrome P450 2E1" evidence="2">
    <location>
        <begin position="29"/>
        <end position="178"/>
    </location>
</feature>
<sequence>MSALGVTVALLVWAAILLLVSIWRQVHSSWNLPPGPFPLPIVGNLFNLELKNIPKSFTRVREILLISGRITQKLDLMCVHSTHLQTNCGCSIPACYELTDLIASRSDTQNLSLGWSPEPARQALEPSPPSAPRLFLVSGLMMGRPARPGSRDARITALTAGCAPAGLQPAFAKARVET</sequence>
<comment type="activity regulation">
    <text evidence="1">The omega-1 hydroxylase activity is stimulated by cytochrome b5.</text>
</comment>
<comment type="subunit">
    <text evidence="1">Interacts with chaperones HSP70 and HSP90; this interaction is required for initial targeting to mitochondria.</text>
</comment>
<comment type="catalytic activity">
    <reaction evidence="1">
        <text>(5Z,8Z,11Z,14Z,17Z)-eicosapentaenoate + reduced [NADPH--hemoprotein reductase] + O2 = 19-hydroxy-(5Z,8Z,11Z,14Z,17Z)-eicosapentaenoate + oxidized [NADPH--hemoprotein reductase] + H2O + H(+)</text>
        <dbReference type="Rhea" id="RHEA:39787"/>
        <dbReference type="Rhea" id="RHEA-COMP:11964"/>
        <dbReference type="Rhea" id="RHEA-COMP:11965"/>
        <dbReference type="ChEBI" id="CHEBI:15377"/>
        <dbReference type="ChEBI" id="CHEBI:15378"/>
        <dbReference type="ChEBI" id="CHEBI:15379"/>
        <dbReference type="ChEBI" id="CHEBI:57618"/>
        <dbReference type="ChEBI" id="CHEBI:58210"/>
        <dbReference type="ChEBI" id="CHEBI:58562"/>
        <dbReference type="ChEBI" id="CHEBI:76636"/>
    </reaction>
    <physiologicalReaction direction="left-to-right" evidence="1">
        <dbReference type="Rhea" id="RHEA:39788"/>
    </physiologicalReaction>
</comment>
<keyword evidence="1" id="KW-0408">Iron</keyword>
<comment type="function">
    <text evidence="1">A cytochrome P450 monooxygenase involved in the metabolism of fatty acids. Mechanistically, uses molecular oxygen inserting one oxygen atom into a substrate, and reducing the second into a water molecule, with two electrons provided by NADPH via cytochrome P450 reductase (NADPH--hemoprotein reductase). Catalyzes the hydroxylation of carbon-hydrogen bonds. Hydroxylates fatty acids specifically at the omega-1 position displaying the highest catalytic activity for saturated fatty acids. May be involved in the oxidative metabolism of xenobiotics.</text>
</comment>
<dbReference type="EC" id="1.14.13.n7" evidence="1"/>
<keyword evidence="1" id="KW-0560">Oxidoreductase</keyword>
<keyword evidence="1" id="KW-0443">Lipid metabolism</keyword>
<keyword evidence="1" id="KW-0521">NADP</keyword>
<comment type="catalytic activity">
    <reaction evidence="1">
        <text>tetradecanoate + reduced [NADPH--hemoprotein reductase] + O2 = 13-hydroxytetradecanoate + oxidized [NADPH--hemoprotein reductase] + H2O + H(+)</text>
        <dbReference type="Rhea" id="RHEA:50096"/>
        <dbReference type="Rhea" id="RHEA-COMP:11964"/>
        <dbReference type="Rhea" id="RHEA-COMP:11965"/>
        <dbReference type="ChEBI" id="CHEBI:15377"/>
        <dbReference type="ChEBI" id="CHEBI:15378"/>
        <dbReference type="ChEBI" id="CHEBI:15379"/>
        <dbReference type="ChEBI" id="CHEBI:30807"/>
        <dbReference type="ChEBI" id="CHEBI:57618"/>
        <dbReference type="ChEBI" id="CHEBI:58210"/>
        <dbReference type="ChEBI" id="CHEBI:132031"/>
    </reaction>
    <physiologicalReaction direction="left-to-right" evidence="1">
        <dbReference type="Rhea" id="RHEA:50097"/>
    </physiologicalReaction>
</comment>
<keyword evidence="2" id="KW-0732">Signal</keyword>
<keyword evidence="1" id="KW-0503">Monooxygenase</keyword>
<dbReference type="PRINTS" id="PR01687">
    <property type="entry name" value="EP450ICYP2E"/>
</dbReference>
<comment type="similarity">
    <text evidence="1">Belongs to the cytochrome P450 family.</text>
</comment>